<dbReference type="InterPro" id="IPR011990">
    <property type="entry name" value="TPR-like_helical_dom_sf"/>
</dbReference>
<dbReference type="CDD" id="cd15831">
    <property type="entry name" value="BTAD"/>
    <property type="match status" value="1"/>
</dbReference>
<dbReference type="PRINTS" id="PR00364">
    <property type="entry name" value="DISEASERSIST"/>
</dbReference>
<dbReference type="PROSITE" id="PS51755">
    <property type="entry name" value="OMPR_PHOB"/>
    <property type="match status" value="1"/>
</dbReference>
<dbReference type="InterPro" id="IPR027417">
    <property type="entry name" value="P-loop_NTPase"/>
</dbReference>
<dbReference type="InterPro" id="IPR001867">
    <property type="entry name" value="OmpR/PhoB-type_DNA-bd"/>
</dbReference>
<dbReference type="Gene3D" id="1.10.10.10">
    <property type="entry name" value="Winged helix-like DNA-binding domain superfamily/Winged helix DNA-binding domain"/>
    <property type="match status" value="1"/>
</dbReference>
<reference evidence="8" key="1">
    <citation type="journal article" date="2019" name="Int. J. Syst. Evol. Microbiol.">
        <title>The Global Catalogue of Microorganisms (GCM) 10K type strain sequencing project: providing services to taxonomists for standard genome sequencing and annotation.</title>
        <authorList>
            <consortium name="The Broad Institute Genomics Platform"/>
            <consortium name="The Broad Institute Genome Sequencing Center for Infectious Disease"/>
            <person name="Wu L."/>
            <person name="Ma J."/>
        </authorList>
    </citation>
    <scope>NUCLEOTIDE SEQUENCE [LARGE SCALE GENOMIC DNA]</scope>
    <source>
        <strain evidence="8">JCM 1490</strain>
    </source>
</reference>
<dbReference type="InterPro" id="IPR036388">
    <property type="entry name" value="WH-like_DNA-bd_sf"/>
</dbReference>
<sequence>MTSELWVGLLGELHVRRGSEPVPIGRKKLRVLLATLALDAGRTVSYDRLVDTLWGQNSPSSARSAIHVYANRLRSLLDDDGPTFQLILTQPNGYRLAIDRSQVDVTRFSDAVLRSRAAGATGDLERESELLATALSLWQGAALADVPSESLQNTVVPRLHEEHLQALERRLEVDIQLGRHAELLGELAELTHQHPEREQLRALHMRALQRAGRRAEALEVYQDLWSHLRDELGIEPGPAIRRLHADILAGTVDDAATVRPTSDRLTVPSELPPDTRHLVGREPHVATLVRRLTDGEAPLTIVSGPPGAGKTALAVHAAHRAAHAFPDGQLYVNLGGYSAGGPLAPEVVLGRFLRALGVATSQIPVEVADQVALYRTLLAGRRVLVVLDNAADPEQVRPLLPGQSQCAALVTSRDALRGLVALDGGDEIRLATLGREESYEVLAGMIGADRLAAEPDAAAALVETCAGLPLALRIAAANVQANTSASLADHVDAMRQHGRLARLRVPGDTHAAVRTTFDLSYERLETPHARLFRLLGLVPGPDFTATAAAALSGRSVAETEQQLDHLQAASLVGRCGAGRFHLHDLIREYAASRTDGDGEALAAETGLWDHYLRTARDAADVLYPDVRRLPLPDPPSSTEGRFDEAAALAWLDAEMPNLVAAVQRAQERGRTRYAWLLADALGGYFWERGHAAEGLRACTTALAAARAEGDRGAEARMLNVMGLIHFSLSRFEDAGSCHRRALELSRSGGDKAEQLSSLFHLGRVIGQLGPAERSVQCHAEALELARELGELDAQVLNTNYIGVAQLSAGRADLALEHHRRALALNQGNDSIRARVLGAIGNALLYRGELGAAIEHYEQCLELARRLGNRGLEANGLVCLAETHCEAGDYEAAVAIASAALRLGKDLGEPRHEVGASEILTTARFRNGQTTGVVRDYRDALARAHDIGFRFGEVSIRTALAAAHRQLGDPAAALAEAEHALQTMDEFGIGGIEARTLVEAGRAQLALGDVRRAMSQLDRALALARRSGLKLEEGRAHEVLGLLAGSAGDRPAAEQHWETALAIFTTARAPDASRVRKHLANGAQRPSATR</sequence>
<dbReference type="Gene3D" id="1.25.40.10">
    <property type="entry name" value="Tetratricopeptide repeat domain"/>
    <property type="match status" value="3"/>
</dbReference>
<dbReference type="Proteomes" id="UP001596455">
    <property type="component" value="Unassembled WGS sequence"/>
</dbReference>
<comment type="similarity">
    <text evidence="1">Belongs to the AfsR/DnrI/RedD regulatory family.</text>
</comment>
<dbReference type="EMBL" id="JBHTCQ010000001">
    <property type="protein sequence ID" value="MFC7403828.1"/>
    <property type="molecule type" value="Genomic_DNA"/>
</dbReference>
<evidence type="ECO:0000256" key="1">
    <source>
        <dbReference type="ARBA" id="ARBA00005820"/>
    </source>
</evidence>
<dbReference type="SUPFAM" id="SSF48452">
    <property type="entry name" value="TPR-like"/>
    <property type="match status" value="3"/>
</dbReference>
<dbReference type="SMART" id="SM00028">
    <property type="entry name" value="TPR"/>
    <property type="match status" value="8"/>
</dbReference>
<dbReference type="PANTHER" id="PTHR35807">
    <property type="entry name" value="TRANSCRIPTIONAL REGULATOR REDD-RELATED"/>
    <property type="match status" value="1"/>
</dbReference>
<dbReference type="Pfam" id="PF00931">
    <property type="entry name" value="NB-ARC"/>
    <property type="match status" value="1"/>
</dbReference>
<dbReference type="InterPro" id="IPR051677">
    <property type="entry name" value="AfsR-DnrI-RedD_regulator"/>
</dbReference>
<protein>
    <submittedName>
        <fullName evidence="7">BTAD domain-containing putative transcriptional regulator</fullName>
    </submittedName>
</protein>
<dbReference type="SMART" id="SM00862">
    <property type="entry name" value="Trans_reg_C"/>
    <property type="match status" value="1"/>
</dbReference>
<dbReference type="PANTHER" id="PTHR35807:SF1">
    <property type="entry name" value="TRANSCRIPTIONAL REGULATOR REDD"/>
    <property type="match status" value="1"/>
</dbReference>
<dbReference type="SMART" id="SM01043">
    <property type="entry name" value="BTAD"/>
    <property type="match status" value="1"/>
</dbReference>
<dbReference type="Pfam" id="PF03704">
    <property type="entry name" value="BTAD"/>
    <property type="match status" value="1"/>
</dbReference>
<evidence type="ECO:0000256" key="4">
    <source>
        <dbReference type="ARBA" id="ARBA00023163"/>
    </source>
</evidence>
<dbReference type="Pfam" id="PF13424">
    <property type="entry name" value="TPR_12"/>
    <property type="match status" value="2"/>
</dbReference>
<keyword evidence="8" id="KW-1185">Reference proteome</keyword>
<dbReference type="InterPro" id="IPR005158">
    <property type="entry name" value="BTAD"/>
</dbReference>
<evidence type="ECO:0000259" key="6">
    <source>
        <dbReference type="PROSITE" id="PS51755"/>
    </source>
</evidence>
<dbReference type="SUPFAM" id="SSF52540">
    <property type="entry name" value="P-loop containing nucleoside triphosphate hydrolases"/>
    <property type="match status" value="1"/>
</dbReference>
<dbReference type="InterPro" id="IPR019734">
    <property type="entry name" value="TPR_rpt"/>
</dbReference>
<keyword evidence="3 5" id="KW-0238">DNA-binding</keyword>
<evidence type="ECO:0000256" key="2">
    <source>
        <dbReference type="ARBA" id="ARBA00023015"/>
    </source>
</evidence>
<evidence type="ECO:0000256" key="3">
    <source>
        <dbReference type="ARBA" id="ARBA00023125"/>
    </source>
</evidence>
<organism evidence="7 8">
    <name type="scientific">Georgenia alba</name>
    <dbReference type="NCBI Taxonomy" id="2233858"/>
    <lineage>
        <taxon>Bacteria</taxon>
        <taxon>Bacillati</taxon>
        <taxon>Actinomycetota</taxon>
        <taxon>Actinomycetes</taxon>
        <taxon>Micrococcales</taxon>
        <taxon>Bogoriellaceae</taxon>
        <taxon>Georgenia</taxon>
    </lineage>
</organism>
<keyword evidence="2" id="KW-0805">Transcription regulation</keyword>
<evidence type="ECO:0000313" key="7">
    <source>
        <dbReference type="EMBL" id="MFC7403828.1"/>
    </source>
</evidence>
<evidence type="ECO:0000256" key="5">
    <source>
        <dbReference type="PROSITE-ProRule" id="PRU01091"/>
    </source>
</evidence>
<dbReference type="SUPFAM" id="SSF46894">
    <property type="entry name" value="C-terminal effector domain of the bipartite response regulators"/>
    <property type="match status" value="1"/>
</dbReference>
<dbReference type="CDD" id="cd00383">
    <property type="entry name" value="trans_reg_C"/>
    <property type="match status" value="1"/>
</dbReference>
<feature type="domain" description="OmpR/PhoB-type" evidence="6">
    <location>
        <begin position="1"/>
        <end position="98"/>
    </location>
</feature>
<keyword evidence="4" id="KW-0804">Transcription</keyword>
<accession>A0ABW2Q5U9</accession>
<dbReference type="Gene3D" id="3.40.50.300">
    <property type="entry name" value="P-loop containing nucleotide triphosphate hydrolases"/>
    <property type="match status" value="1"/>
</dbReference>
<feature type="DNA-binding region" description="OmpR/PhoB-type" evidence="5">
    <location>
        <begin position="1"/>
        <end position="98"/>
    </location>
</feature>
<dbReference type="RefSeq" id="WP_382390659.1">
    <property type="nucleotide sequence ID" value="NZ_JBHTCQ010000001.1"/>
</dbReference>
<gene>
    <name evidence="7" type="ORF">ACFQQL_01800</name>
</gene>
<dbReference type="InterPro" id="IPR002182">
    <property type="entry name" value="NB-ARC"/>
</dbReference>
<comment type="caution">
    <text evidence="7">The sequence shown here is derived from an EMBL/GenBank/DDBJ whole genome shotgun (WGS) entry which is preliminary data.</text>
</comment>
<dbReference type="InterPro" id="IPR016032">
    <property type="entry name" value="Sig_transdc_resp-reg_C-effctor"/>
</dbReference>
<proteinExistence type="inferred from homology"/>
<evidence type="ECO:0000313" key="8">
    <source>
        <dbReference type="Proteomes" id="UP001596455"/>
    </source>
</evidence>
<name>A0ABW2Q5U9_9MICO</name>
<dbReference type="Pfam" id="PF00486">
    <property type="entry name" value="Trans_reg_C"/>
    <property type="match status" value="1"/>
</dbReference>